<dbReference type="PROSITE" id="PS51819">
    <property type="entry name" value="VOC"/>
    <property type="match status" value="1"/>
</dbReference>
<name>A0ABV8HG16_9ACTN</name>
<evidence type="ECO:0000256" key="3">
    <source>
        <dbReference type="SAM" id="MobiDB-lite"/>
    </source>
</evidence>
<dbReference type="EMBL" id="JBHSBB010000005">
    <property type="protein sequence ID" value="MFC4030844.1"/>
    <property type="molecule type" value="Genomic_DNA"/>
</dbReference>
<keyword evidence="2" id="KW-0479">Metal-binding</keyword>
<sequence>MLTRIDHIGIACSDLDATVEFYRATYGFELFHTEVNEEQGVREAMLRINGTSDGGASYIQLLEPTREDSAVGKWLARNGEGVHHVAFGSEDVGADSESIRDKGVRVLYEEPRRGSMDSRITFLHPKDCHGVLTEIVTSAPASAKTSATTSQDSPAAAPAASSAADEGTLDH</sequence>
<dbReference type="InterPro" id="IPR029068">
    <property type="entry name" value="Glyas_Bleomycin-R_OHBP_Dase"/>
</dbReference>
<dbReference type="Pfam" id="PF13669">
    <property type="entry name" value="Glyoxalase_4"/>
    <property type="match status" value="1"/>
</dbReference>
<dbReference type="RefSeq" id="WP_386426500.1">
    <property type="nucleotide sequence ID" value="NZ_JBHSBB010000005.1"/>
</dbReference>
<dbReference type="Gene3D" id="3.10.180.10">
    <property type="entry name" value="2,3-Dihydroxybiphenyl 1,2-Dioxygenase, domain 1"/>
    <property type="match status" value="1"/>
</dbReference>
<evidence type="ECO:0000256" key="2">
    <source>
        <dbReference type="ARBA" id="ARBA00022723"/>
    </source>
</evidence>
<dbReference type="PANTHER" id="PTHR43048:SF3">
    <property type="entry name" value="METHYLMALONYL-COA EPIMERASE, MITOCHONDRIAL"/>
    <property type="match status" value="1"/>
</dbReference>
<accession>A0ABV8HG16</accession>
<dbReference type="InterPro" id="IPR051785">
    <property type="entry name" value="MMCE/EMCE_epimerase"/>
</dbReference>
<dbReference type="InterPro" id="IPR017515">
    <property type="entry name" value="MeMalonyl-CoA_epimerase"/>
</dbReference>
<keyword evidence="6" id="KW-1185">Reference proteome</keyword>
<dbReference type="EC" id="5.1.99.1" evidence="5"/>
<dbReference type="PANTHER" id="PTHR43048">
    <property type="entry name" value="METHYLMALONYL-COA EPIMERASE"/>
    <property type="match status" value="1"/>
</dbReference>
<gene>
    <name evidence="5" type="primary">mce</name>
    <name evidence="5" type="ORF">ACFO3J_05095</name>
</gene>
<evidence type="ECO:0000256" key="1">
    <source>
        <dbReference type="ARBA" id="ARBA00009308"/>
    </source>
</evidence>
<evidence type="ECO:0000259" key="4">
    <source>
        <dbReference type="PROSITE" id="PS51819"/>
    </source>
</evidence>
<reference evidence="6" key="1">
    <citation type="journal article" date="2019" name="Int. J. Syst. Evol. Microbiol.">
        <title>The Global Catalogue of Microorganisms (GCM) 10K type strain sequencing project: providing services to taxonomists for standard genome sequencing and annotation.</title>
        <authorList>
            <consortium name="The Broad Institute Genomics Platform"/>
            <consortium name="The Broad Institute Genome Sequencing Center for Infectious Disease"/>
            <person name="Wu L."/>
            <person name="Ma J."/>
        </authorList>
    </citation>
    <scope>NUCLEOTIDE SEQUENCE [LARGE SCALE GENOMIC DNA]</scope>
    <source>
        <strain evidence="6">CGMCC 4.7237</strain>
    </source>
</reference>
<feature type="compositionally biased region" description="Low complexity" evidence="3">
    <location>
        <begin position="139"/>
        <end position="165"/>
    </location>
</feature>
<dbReference type="GO" id="GO:0004493">
    <property type="term" value="F:methylmalonyl-CoA epimerase activity"/>
    <property type="evidence" value="ECO:0007669"/>
    <property type="project" value="UniProtKB-EC"/>
</dbReference>
<comment type="similarity">
    <text evidence="1">Belongs to the methylmalonyl-CoA epimerase family.</text>
</comment>
<evidence type="ECO:0000313" key="6">
    <source>
        <dbReference type="Proteomes" id="UP001595765"/>
    </source>
</evidence>
<feature type="region of interest" description="Disordered" evidence="3">
    <location>
        <begin position="139"/>
        <end position="171"/>
    </location>
</feature>
<keyword evidence="5" id="KW-0413">Isomerase</keyword>
<dbReference type="Proteomes" id="UP001595765">
    <property type="component" value="Unassembled WGS sequence"/>
</dbReference>
<feature type="domain" description="VOC" evidence="4">
    <location>
        <begin position="4"/>
        <end position="138"/>
    </location>
</feature>
<protein>
    <submittedName>
        <fullName evidence="5">Methylmalonyl-CoA epimerase</fullName>
        <ecNumber evidence="5">5.1.99.1</ecNumber>
    </submittedName>
</protein>
<proteinExistence type="inferred from homology"/>
<dbReference type="InterPro" id="IPR037523">
    <property type="entry name" value="VOC_core"/>
</dbReference>
<evidence type="ECO:0000313" key="5">
    <source>
        <dbReference type="EMBL" id="MFC4030844.1"/>
    </source>
</evidence>
<dbReference type="NCBIfam" id="TIGR03081">
    <property type="entry name" value="metmalonyl_epim"/>
    <property type="match status" value="1"/>
</dbReference>
<dbReference type="SUPFAM" id="SSF54593">
    <property type="entry name" value="Glyoxalase/Bleomycin resistance protein/Dihydroxybiphenyl dioxygenase"/>
    <property type="match status" value="1"/>
</dbReference>
<comment type="caution">
    <text evidence="5">The sequence shown here is derived from an EMBL/GenBank/DDBJ whole genome shotgun (WGS) entry which is preliminary data.</text>
</comment>
<dbReference type="CDD" id="cd07249">
    <property type="entry name" value="MMCE"/>
    <property type="match status" value="1"/>
</dbReference>
<organism evidence="5 6">
    <name type="scientific">Streptomyces polygonati</name>
    <dbReference type="NCBI Taxonomy" id="1617087"/>
    <lineage>
        <taxon>Bacteria</taxon>
        <taxon>Bacillati</taxon>
        <taxon>Actinomycetota</taxon>
        <taxon>Actinomycetes</taxon>
        <taxon>Kitasatosporales</taxon>
        <taxon>Streptomycetaceae</taxon>
        <taxon>Streptomyces</taxon>
    </lineage>
</organism>